<evidence type="ECO:0008006" key="3">
    <source>
        <dbReference type="Google" id="ProtNLM"/>
    </source>
</evidence>
<keyword evidence="2" id="KW-1185">Reference proteome</keyword>
<accession>A0ABD1YZK4</accession>
<evidence type="ECO:0000313" key="2">
    <source>
        <dbReference type="Proteomes" id="UP001605036"/>
    </source>
</evidence>
<comment type="caution">
    <text evidence="1">The sequence shown here is derived from an EMBL/GenBank/DDBJ whole genome shotgun (WGS) entry which is preliminary data.</text>
</comment>
<name>A0ABD1YZK4_9MARC</name>
<dbReference type="Proteomes" id="UP001605036">
    <property type="component" value="Unassembled WGS sequence"/>
</dbReference>
<organism evidence="1 2">
    <name type="scientific">Riccia fluitans</name>
    <dbReference type="NCBI Taxonomy" id="41844"/>
    <lineage>
        <taxon>Eukaryota</taxon>
        <taxon>Viridiplantae</taxon>
        <taxon>Streptophyta</taxon>
        <taxon>Embryophyta</taxon>
        <taxon>Marchantiophyta</taxon>
        <taxon>Marchantiopsida</taxon>
        <taxon>Marchantiidae</taxon>
        <taxon>Marchantiales</taxon>
        <taxon>Ricciaceae</taxon>
        <taxon>Riccia</taxon>
    </lineage>
</organism>
<reference evidence="1 2" key="1">
    <citation type="submission" date="2024-09" db="EMBL/GenBank/DDBJ databases">
        <title>Chromosome-scale assembly of Riccia fluitans.</title>
        <authorList>
            <person name="Paukszto L."/>
            <person name="Sawicki J."/>
            <person name="Karawczyk K."/>
            <person name="Piernik-Szablinska J."/>
            <person name="Szczecinska M."/>
            <person name="Mazdziarz M."/>
        </authorList>
    </citation>
    <scope>NUCLEOTIDE SEQUENCE [LARGE SCALE GENOMIC DNA]</scope>
    <source>
        <strain evidence="1">Rf_01</strain>
        <tissue evidence="1">Aerial parts of the thallus</tissue>
    </source>
</reference>
<protein>
    <recommendedName>
        <fullName evidence="3">Ribosomal protein S14</fullName>
    </recommendedName>
</protein>
<proteinExistence type="predicted"/>
<gene>
    <name evidence="1" type="ORF">R1flu_007399</name>
</gene>
<evidence type="ECO:0000313" key="1">
    <source>
        <dbReference type="EMBL" id="KAL2635920.1"/>
    </source>
</evidence>
<sequence length="67" mass="7882">MLRADFTVKPAVSKRNRERRFLLTYGCSASQIITYVRSFGCCRCWIRVASGKRVPWFKAKEEHLQQT</sequence>
<dbReference type="AlphaFoldDB" id="A0ABD1YZK4"/>
<dbReference type="EMBL" id="JBHFFA010000003">
    <property type="protein sequence ID" value="KAL2635920.1"/>
    <property type="molecule type" value="Genomic_DNA"/>
</dbReference>